<proteinExistence type="predicted"/>
<dbReference type="EMBL" id="GL996528">
    <property type="protein sequence ID" value="EGV60121.1"/>
    <property type="molecule type" value="Genomic_DNA"/>
</dbReference>
<name>G3BBZ1_CANTC</name>
<evidence type="ECO:0000313" key="3">
    <source>
        <dbReference type="Proteomes" id="UP000000707"/>
    </source>
</evidence>
<dbReference type="AlphaFoldDB" id="G3BBZ1"/>
<feature type="chain" id="PRO_5003442633" evidence="1">
    <location>
        <begin position="17"/>
        <end position="255"/>
    </location>
</feature>
<dbReference type="Proteomes" id="UP000000707">
    <property type="component" value="Unassembled WGS sequence"/>
</dbReference>
<reference evidence="2 3" key="1">
    <citation type="journal article" date="2011" name="Proc. Natl. Acad. Sci. U.S.A.">
        <title>Comparative genomics of xylose-fermenting fungi for enhanced biofuel production.</title>
        <authorList>
            <person name="Wohlbach D.J."/>
            <person name="Kuo A."/>
            <person name="Sato T.K."/>
            <person name="Potts K.M."/>
            <person name="Salamov A.A."/>
            <person name="LaButti K.M."/>
            <person name="Sun H."/>
            <person name="Clum A."/>
            <person name="Pangilinan J.L."/>
            <person name="Lindquist E.A."/>
            <person name="Lucas S."/>
            <person name="Lapidus A."/>
            <person name="Jin M."/>
            <person name="Gunawan C."/>
            <person name="Balan V."/>
            <person name="Dale B.E."/>
            <person name="Jeffries T.W."/>
            <person name="Zinkel R."/>
            <person name="Barry K.W."/>
            <person name="Grigoriev I.V."/>
            <person name="Gasch A.P."/>
        </authorList>
    </citation>
    <scope>NUCLEOTIDE SEQUENCE [LARGE SCALE GENOMIC DNA]</scope>
    <source>
        <strain evidence="3">ATCC 10573 / BCRC 21748 / CBS 615 / JCM 9827 / NBRC 10315 / NRRL Y-1498 / VKM Y-70</strain>
    </source>
</reference>
<protein>
    <submittedName>
        <fullName evidence="2">Uncharacterized protein</fullName>
    </submittedName>
</protein>
<organism evidence="3">
    <name type="scientific">Candida tenuis (strain ATCC 10573 / BCRC 21748 / CBS 615 / JCM 9827 / NBRC 10315 / NRRL Y-1498 / VKM Y-70)</name>
    <name type="common">Yeast</name>
    <name type="synonym">Yamadazyma tenuis</name>
    <dbReference type="NCBI Taxonomy" id="590646"/>
    <lineage>
        <taxon>Eukaryota</taxon>
        <taxon>Fungi</taxon>
        <taxon>Dikarya</taxon>
        <taxon>Ascomycota</taxon>
        <taxon>Saccharomycotina</taxon>
        <taxon>Pichiomycetes</taxon>
        <taxon>Debaryomycetaceae</taxon>
        <taxon>Yamadazyma</taxon>
    </lineage>
</organism>
<accession>G3BBZ1</accession>
<evidence type="ECO:0000256" key="1">
    <source>
        <dbReference type="SAM" id="SignalP"/>
    </source>
</evidence>
<keyword evidence="3" id="KW-1185">Reference proteome</keyword>
<gene>
    <name evidence="2" type="ORF">CANTEDRAFT_136617</name>
</gene>
<keyword evidence="1" id="KW-0732">Signal</keyword>
<evidence type="ECO:0000313" key="2">
    <source>
        <dbReference type="EMBL" id="EGV60121.1"/>
    </source>
</evidence>
<sequence>MKFEFAFLILHACAASFPMMVPTGQIVDLTGLWDPSTISRHSTVQVSSVSAWDSFSSTDLSHTVYLVNDLEEIPTVYTDKIDPQNRFVAVANKESCFYDPEQESWVKSQYDLNVKYYPHTIDHGTCLDMSMGQGGSLTSAIGITFSASVDLAASFSLKVAELDLSLLLDFLDSEFIFAPSVSIKTSVSCDTKQGEYGRILTTLYLAEAPANNLTKIKFVEGWGVLETAGSVVTAPIKLVTSRVPSSICHRSEVPC</sequence>
<feature type="signal peptide" evidence="1">
    <location>
        <begin position="1"/>
        <end position="16"/>
    </location>
</feature>
<dbReference type="HOGENOM" id="CLU_1089890_0_0_1"/>